<dbReference type="InterPro" id="IPR029060">
    <property type="entry name" value="PIN-like_dom_sf"/>
</dbReference>
<dbReference type="SUPFAM" id="SSF88723">
    <property type="entry name" value="PIN domain-like"/>
    <property type="match status" value="1"/>
</dbReference>
<comment type="caution">
    <text evidence="6">The sequence shown here is derived from an EMBL/GenBank/DDBJ whole genome shotgun (WGS) entry which is preliminary data.</text>
</comment>
<organism evidence="6 7">
    <name type="scientific">Actinomycetospora aurantiaca</name>
    <dbReference type="NCBI Taxonomy" id="3129233"/>
    <lineage>
        <taxon>Bacteria</taxon>
        <taxon>Bacillati</taxon>
        <taxon>Actinomycetota</taxon>
        <taxon>Actinomycetes</taxon>
        <taxon>Pseudonocardiales</taxon>
        <taxon>Pseudonocardiaceae</taxon>
        <taxon>Actinomycetospora</taxon>
    </lineage>
</organism>
<gene>
    <name evidence="6" type="ORF">WCD74_28155</name>
</gene>
<keyword evidence="3" id="KW-0378">Hydrolase</keyword>
<sequence>MTTEDRPPVLDASAVLVWMRAEVGAAVVAGYLATAAISAVNLSEVHQKLAQYGVDADRMTDRLRVLGVRVAAFDADDAVAAARLWPSTRSAGLSLGDRCCLALASRLDGFAVTADRAWTGLDLDVPVVSIRDDEQ</sequence>
<dbReference type="CDD" id="cd18682">
    <property type="entry name" value="PIN_VapC-like"/>
    <property type="match status" value="1"/>
</dbReference>
<evidence type="ECO:0000313" key="7">
    <source>
        <dbReference type="Proteomes" id="UP001385809"/>
    </source>
</evidence>
<proteinExistence type="predicted"/>
<reference evidence="6 7" key="1">
    <citation type="submission" date="2024-03" db="EMBL/GenBank/DDBJ databases">
        <title>Actinomycetospora sp. OC33-EN08, a novel actinomycete isolated from wild orchid (Aerides multiflora).</title>
        <authorList>
            <person name="Suriyachadkun C."/>
        </authorList>
    </citation>
    <scope>NUCLEOTIDE SEQUENCE [LARGE SCALE GENOMIC DNA]</scope>
    <source>
        <strain evidence="6 7">OC33-EN08</strain>
    </source>
</reference>
<dbReference type="Proteomes" id="UP001385809">
    <property type="component" value="Unassembled WGS sequence"/>
</dbReference>
<evidence type="ECO:0000256" key="1">
    <source>
        <dbReference type="ARBA" id="ARBA00022722"/>
    </source>
</evidence>
<evidence type="ECO:0000256" key="4">
    <source>
        <dbReference type="ARBA" id="ARBA00022842"/>
    </source>
</evidence>
<dbReference type="RefSeq" id="WP_337698238.1">
    <property type="nucleotide sequence ID" value="NZ_JBBEGN010000026.1"/>
</dbReference>
<dbReference type="InterPro" id="IPR002716">
    <property type="entry name" value="PIN_dom"/>
</dbReference>
<evidence type="ECO:0000256" key="2">
    <source>
        <dbReference type="ARBA" id="ARBA00022723"/>
    </source>
</evidence>
<evidence type="ECO:0000259" key="5">
    <source>
        <dbReference type="Pfam" id="PF01850"/>
    </source>
</evidence>
<protein>
    <submittedName>
        <fullName evidence="6">Type II toxin-antitoxin system VapC family toxin</fullName>
    </submittedName>
</protein>
<keyword evidence="1" id="KW-0540">Nuclease</keyword>
<feature type="domain" description="PIN" evidence="5">
    <location>
        <begin position="9"/>
        <end position="118"/>
    </location>
</feature>
<evidence type="ECO:0000313" key="6">
    <source>
        <dbReference type="EMBL" id="MEJ2871666.1"/>
    </source>
</evidence>
<keyword evidence="7" id="KW-1185">Reference proteome</keyword>
<dbReference type="Pfam" id="PF01850">
    <property type="entry name" value="PIN"/>
    <property type="match status" value="1"/>
</dbReference>
<dbReference type="Gene3D" id="3.40.50.1010">
    <property type="entry name" value="5'-nuclease"/>
    <property type="match status" value="1"/>
</dbReference>
<evidence type="ECO:0000256" key="3">
    <source>
        <dbReference type="ARBA" id="ARBA00022801"/>
    </source>
</evidence>
<accession>A0ABU8MWH2</accession>
<keyword evidence="4" id="KW-0460">Magnesium</keyword>
<dbReference type="EMBL" id="JBBEGN010000026">
    <property type="protein sequence ID" value="MEJ2871666.1"/>
    <property type="molecule type" value="Genomic_DNA"/>
</dbReference>
<keyword evidence="2" id="KW-0479">Metal-binding</keyword>
<name>A0ABU8MWH2_9PSEU</name>